<evidence type="ECO:0000256" key="2">
    <source>
        <dbReference type="ARBA" id="ARBA00010868"/>
    </source>
</evidence>
<dbReference type="GO" id="GO:0006955">
    <property type="term" value="P:immune response"/>
    <property type="evidence" value="ECO:0007669"/>
    <property type="project" value="InterPro"/>
</dbReference>
<dbReference type="SUPFAM" id="SSF54117">
    <property type="entry name" value="Interleukin 8-like chemokines"/>
    <property type="match status" value="1"/>
</dbReference>
<organism evidence="11 12">
    <name type="scientific">Clupea harengus</name>
    <name type="common">Atlantic herring</name>
    <dbReference type="NCBI Taxonomy" id="7950"/>
    <lineage>
        <taxon>Eukaryota</taxon>
        <taxon>Metazoa</taxon>
        <taxon>Chordata</taxon>
        <taxon>Craniata</taxon>
        <taxon>Vertebrata</taxon>
        <taxon>Euteleostomi</taxon>
        <taxon>Actinopterygii</taxon>
        <taxon>Neopterygii</taxon>
        <taxon>Teleostei</taxon>
        <taxon>Clupei</taxon>
        <taxon>Clupeiformes</taxon>
        <taxon>Clupeoidei</taxon>
        <taxon>Clupeidae</taxon>
        <taxon>Clupea</taxon>
    </lineage>
</organism>
<evidence type="ECO:0000256" key="5">
    <source>
        <dbReference type="ARBA" id="ARBA00022729"/>
    </source>
</evidence>
<feature type="domain" description="Chemokine interleukin-8-like" evidence="10">
    <location>
        <begin position="29"/>
        <end position="87"/>
    </location>
</feature>
<dbReference type="GO" id="GO:0005615">
    <property type="term" value="C:extracellular space"/>
    <property type="evidence" value="ECO:0007669"/>
    <property type="project" value="UniProtKB-KW"/>
</dbReference>
<dbReference type="OrthoDB" id="8934837at2759"/>
<evidence type="ECO:0000256" key="4">
    <source>
        <dbReference type="ARBA" id="ARBA00022525"/>
    </source>
</evidence>
<proteinExistence type="inferred from homology"/>
<reference evidence="12" key="1">
    <citation type="submission" date="2025-08" db="UniProtKB">
        <authorList>
            <consortium name="RefSeq"/>
        </authorList>
    </citation>
    <scope>IDENTIFICATION</scope>
</reference>
<evidence type="ECO:0000256" key="7">
    <source>
        <dbReference type="ARBA" id="ARBA00044740"/>
    </source>
</evidence>
<dbReference type="Gene3D" id="2.40.50.40">
    <property type="match status" value="1"/>
</dbReference>
<evidence type="ECO:0000256" key="8">
    <source>
        <dbReference type="ARBA" id="ARBA00046726"/>
    </source>
</evidence>
<comment type="function">
    <text evidence="7">Monokine with inflammatory and chemokinetic properties. Binds to CCR1, CCR4 and CCR5. One of the major HIV-suppressive factors produced by CD8+ T-cells. Recombinant MIP-1-alpha induces a dose-dependent inhibition of different strains of HIV-1, HIV-2, and simian immunodeficiency virus (SIV).</text>
</comment>
<dbReference type="CDD" id="cd00272">
    <property type="entry name" value="Chemokine_CC"/>
    <property type="match status" value="1"/>
</dbReference>
<feature type="signal peptide" evidence="9">
    <location>
        <begin position="1"/>
        <end position="22"/>
    </location>
</feature>
<dbReference type="InterPro" id="IPR039809">
    <property type="entry name" value="Chemokine_b/g/d"/>
</dbReference>
<dbReference type="InterPro" id="IPR000827">
    <property type="entry name" value="Chemokine_CC_CS"/>
</dbReference>
<dbReference type="Pfam" id="PF00048">
    <property type="entry name" value="IL8"/>
    <property type="match status" value="1"/>
</dbReference>
<comment type="subcellular location">
    <subcellularLocation>
        <location evidence="1 9">Secreted</location>
    </subcellularLocation>
</comment>
<dbReference type="InterPro" id="IPR001811">
    <property type="entry name" value="Chemokine_IL8-like_dom"/>
</dbReference>
<dbReference type="GeneID" id="105897760"/>
<dbReference type="GO" id="GO:0008009">
    <property type="term" value="F:chemokine activity"/>
    <property type="evidence" value="ECO:0007669"/>
    <property type="project" value="InterPro"/>
</dbReference>
<keyword evidence="6" id="KW-1015">Disulfide bond</keyword>
<protein>
    <recommendedName>
        <fullName evidence="9">C-C motif chemokine</fullName>
    </recommendedName>
</protein>
<dbReference type="Proteomes" id="UP000515152">
    <property type="component" value="Chromosome 15"/>
</dbReference>
<evidence type="ECO:0000256" key="9">
    <source>
        <dbReference type="RuleBase" id="RU361150"/>
    </source>
</evidence>
<accession>A0A6P3VTP7</accession>
<evidence type="ECO:0000313" key="12">
    <source>
        <dbReference type="RefSeq" id="XP_012680175.1"/>
    </source>
</evidence>
<evidence type="ECO:0000313" key="11">
    <source>
        <dbReference type="Proteomes" id="UP000515152"/>
    </source>
</evidence>
<dbReference type="PANTHER" id="PTHR12015">
    <property type="entry name" value="SMALL INDUCIBLE CYTOKINE A"/>
    <property type="match status" value="1"/>
</dbReference>
<keyword evidence="11" id="KW-1185">Reference proteome</keyword>
<dbReference type="RefSeq" id="XP_012680175.1">
    <property type="nucleotide sequence ID" value="XM_012824721.3"/>
</dbReference>
<evidence type="ECO:0000259" key="10">
    <source>
        <dbReference type="SMART" id="SM00199"/>
    </source>
</evidence>
<evidence type="ECO:0000256" key="6">
    <source>
        <dbReference type="ARBA" id="ARBA00023157"/>
    </source>
</evidence>
<feature type="chain" id="PRO_5028503942" description="C-C motif chemokine" evidence="9">
    <location>
        <begin position="23"/>
        <end position="100"/>
    </location>
</feature>
<keyword evidence="4 9" id="KW-0964">Secreted</keyword>
<name>A0A6P3VTP7_CLUHA</name>
<dbReference type="KEGG" id="char:105897760"/>
<comment type="similarity">
    <text evidence="2 9">Belongs to the intercrine beta (chemokine CC) family.</text>
</comment>
<dbReference type="FunFam" id="2.40.50.40:FF:000002">
    <property type="entry name" value="C-C motif chemokine"/>
    <property type="match status" value="1"/>
</dbReference>
<keyword evidence="5 9" id="KW-0732">Signal</keyword>
<keyword evidence="3 9" id="KW-0202">Cytokine</keyword>
<gene>
    <name evidence="12" type="primary">LOC105897760</name>
</gene>
<sequence>MKLCCVVAVAVLVVALCSQAQSQNSIMGPDECCFKYYTKGIPVKQVKSYKTTNPNCPTKGVIFITVKDKRVCANPEVKQVQDIMEKVDKLWDPEPTPSSR</sequence>
<evidence type="ECO:0000256" key="3">
    <source>
        <dbReference type="ARBA" id="ARBA00022514"/>
    </source>
</evidence>
<dbReference type="PANTHER" id="PTHR12015:SF183">
    <property type="entry name" value="C-C MOTIF CHEMOKINE 3"/>
    <property type="match status" value="1"/>
</dbReference>
<dbReference type="AlphaFoldDB" id="A0A6P3VTP7"/>
<comment type="subunit">
    <text evidence="8">Self-associates. Also heterodimer of MIP-1-alpha(4-69) and MIP-1-beta(3-69). Interacts with CCR1.</text>
</comment>
<evidence type="ECO:0000256" key="1">
    <source>
        <dbReference type="ARBA" id="ARBA00004613"/>
    </source>
</evidence>
<dbReference type="InterPro" id="IPR036048">
    <property type="entry name" value="Interleukin_8-like_sf"/>
</dbReference>
<keyword evidence="9" id="KW-0145">Chemotaxis</keyword>
<dbReference type="SMART" id="SM00199">
    <property type="entry name" value="SCY"/>
    <property type="match status" value="1"/>
</dbReference>
<dbReference type="PROSITE" id="PS00472">
    <property type="entry name" value="SMALL_CYTOKINES_CC"/>
    <property type="match status" value="1"/>
</dbReference>